<keyword evidence="4" id="KW-0255">Endonuclease</keyword>
<evidence type="ECO:0000313" key="9">
    <source>
        <dbReference type="EMBL" id="KAL1582613.1"/>
    </source>
</evidence>
<dbReference type="PANTHER" id="PTHR33146:SF26">
    <property type="entry name" value="ENDONUCLEASE 4"/>
    <property type="match status" value="1"/>
</dbReference>
<feature type="signal peptide" evidence="8">
    <location>
        <begin position="1"/>
        <end position="18"/>
    </location>
</feature>
<keyword evidence="10" id="KW-1185">Reference proteome</keyword>
<evidence type="ECO:0008006" key="11">
    <source>
        <dbReference type="Google" id="ProtNLM"/>
    </source>
</evidence>
<name>A0AB34KDC4_9PEZI</name>
<evidence type="ECO:0000256" key="3">
    <source>
        <dbReference type="ARBA" id="ARBA00022723"/>
    </source>
</evidence>
<dbReference type="RefSeq" id="XP_069225720.1">
    <property type="nucleotide sequence ID" value="XM_069377166.1"/>
</dbReference>
<gene>
    <name evidence="9" type="ORF">WHR41_08562</name>
</gene>
<dbReference type="PANTHER" id="PTHR33146">
    <property type="entry name" value="ENDONUCLEASE 4"/>
    <property type="match status" value="1"/>
</dbReference>
<evidence type="ECO:0000256" key="1">
    <source>
        <dbReference type="ARBA" id="ARBA00009547"/>
    </source>
</evidence>
<comment type="similarity">
    <text evidence="1">Belongs to the nuclease type I family.</text>
</comment>
<dbReference type="Pfam" id="PF02265">
    <property type="entry name" value="S1-P1_nuclease"/>
    <property type="match status" value="1"/>
</dbReference>
<accession>A0AB34KDC4</accession>
<dbReference type="AlphaFoldDB" id="A0AB34KDC4"/>
<evidence type="ECO:0000256" key="6">
    <source>
        <dbReference type="ARBA" id="ARBA00023157"/>
    </source>
</evidence>
<evidence type="ECO:0000256" key="7">
    <source>
        <dbReference type="ARBA" id="ARBA00023180"/>
    </source>
</evidence>
<sequence>MLKSPSLAILTFASQVVCWGGLGHRTVGYLAQKRFTNEGAELFETLIRPTTSFDISDAAVWADSIRHNRGYTEGWHFIDAKDSPPEQCNLNYARDCKEIQGCVISAISNQTSLLLDPNTNQHTRNEALKYLLHFIGDIHQPLHTEDLSRGGNDIPVSFDGHHTQRLNLHSVWDSAIPRKLNGLSFDAHATEEKPAAAIWAEKLAKRIEAGELSVEYSECTNLADPNECGIAWATETNVLVCAYVLAPGVEWVKENDLGGEYYEGAVPLVEVQIARAGVRLAAWVNAIAAAGSVAAKQDL</sequence>
<dbReference type="InterPro" id="IPR008947">
    <property type="entry name" value="PLipase_C/P1_nuclease_dom_sf"/>
</dbReference>
<reference evidence="9 10" key="1">
    <citation type="journal article" date="2020" name="Microbiol. Resour. Announc.">
        <title>Draft Genome Sequence of a Cladosporium Species Isolated from the Mesophotic Ascidian Didemnum maculosum.</title>
        <authorList>
            <person name="Gioti A."/>
            <person name="Siaperas R."/>
            <person name="Nikolaivits E."/>
            <person name="Le Goff G."/>
            <person name="Ouazzani J."/>
            <person name="Kotoulas G."/>
            <person name="Topakas E."/>
        </authorList>
    </citation>
    <scope>NUCLEOTIDE SEQUENCE [LARGE SCALE GENOMIC DNA]</scope>
    <source>
        <strain evidence="9 10">TM138-S3</strain>
    </source>
</reference>
<dbReference type="GO" id="GO:0004519">
    <property type="term" value="F:endonuclease activity"/>
    <property type="evidence" value="ECO:0007669"/>
    <property type="project" value="UniProtKB-KW"/>
</dbReference>
<evidence type="ECO:0000256" key="2">
    <source>
        <dbReference type="ARBA" id="ARBA00022722"/>
    </source>
</evidence>
<proteinExistence type="inferred from homology"/>
<keyword evidence="7" id="KW-0325">Glycoprotein</keyword>
<dbReference type="GeneID" id="96010004"/>
<dbReference type="InterPro" id="IPR003154">
    <property type="entry name" value="S1/P1nuclease"/>
</dbReference>
<dbReference type="EMBL" id="JAAQHG020000047">
    <property type="protein sequence ID" value="KAL1582613.1"/>
    <property type="molecule type" value="Genomic_DNA"/>
</dbReference>
<keyword evidence="5" id="KW-0378">Hydrolase</keyword>
<comment type="caution">
    <text evidence="9">The sequence shown here is derived from an EMBL/GenBank/DDBJ whole genome shotgun (WGS) entry which is preliminary data.</text>
</comment>
<dbReference type="GO" id="GO:0003676">
    <property type="term" value="F:nucleic acid binding"/>
    <property type="evidence" value="ECO:0007669"/>
    <property type="project" value="InterPro"/>
</dbReference>
<keyword evidence="8" id="KW-0732">Signal</keyword>
<protein>
    <recommendedName>
        <fullName evidence="11">Nuclease S1</fullName>
    </recommendedName>
</protein>
<keyword evidence="6" id="KW-1015">Disulfide bond</keyword>
<dbReference type="SUPFAM" id="SSF48537">
    <property type="entry name" value="Phospholipase C/P1 nuclease"/>
    <property type="match status" value="1"/>
</dbReference>
<feature type="chain" id="PRO_5044308765" description="Nuclease S1" evidence="8">
    <location>
        <begin position="19"/>
        <end position="299"/>
    </location>
</feature>
<dbReference type="GO" id="GO:0016788">
    <property type="term" value="F:hydrolase activity, acting on ester bonds"/>
    <property type="evidence" value="ECO:0007669"/>
    <property type="project" value="InterPro"/>
</dbReference>
<keyword evidence="2" id="KW-0540">Nuclease</keyword>
<evidence type="ECO:0000256" key="8">
    <source>
        <dbReference type="SAM" id="SignalP"/>
    </source>
</evidence>
<dbReference type="CDD" id="cd11010">
    <property type="entry name" value="S1-P1_nuclease"/>
    <property type="match status" value="1"/>
</dbReference>
<evidence type="ECO:0000256" key="5">
    <source>
        <dbReference type="ARBA" id="ARBA00022801"/>
    </source>
</evidence>
<organism evidence="9 10">
    <name type="scientific">Cladosporium halotolerans</name>
    <dbReference type="NCBI Taxonomy" id="1052096"/>
    <lineage>
        <taxon>Eukaryota</taxon>
        <taxon>Fungi</taxon>
        <taxon>Dikarya</taxon>
        <taxon>Ascomycota</taxon>
        <taxon>Pezizomycotina</taxon>
        <taxon>Dothideomycetes</taxon>
        <taxon>Dothideomycetidae</taxon>
        <taxon>Cladosporiales</taxon>
        <taxon>Cladosporiaceae</taxon>
        <taxon>Cladosporium</taxon>
    </lineage>
</organism>
<keyword evidence="3" id="KW-0479">Metal-binding</keyword>
<evidence type="ECO:0000256" key="4">
    <source>
        <dbReference type="ARBA" id="ARBA00022759"/>
    </source>
</evidence>
<evidence type="ECO:0000313" key="10">
    <source>
        <dbReference type="Proteomes" id="UP000803884"/>
    </source>
</evidence>
<dbReference type="GO" id="GO:0006308">
    <property type="term" value="P:DNA catabolic process"/>
    <property type="evidence" value="ECO:0007669"/>
    <property type="project" value="InterPro"/>
</dbReference>
<dbReference type="Proteomes" id="UP000803884">
    <property type="component" value="Unassembled WGS sequence"/>
</dbReference>
<dbReference type="GO" id="GO:0046872">
    <property type="term" value="F:metal ion binding"/>
    <property type="evidence" value="ECO:0007669"/>
    <property type="project" value="UniProtKB-KW"/>
</dbReference>
<dbReference type="Gene3D" id="1.10.575.10">
    <property type="entry name" value="P1 Nuclease"/>
    <property type="match status" value="1"/>
</dbReference>